<comment type="caution">
    <text evidence="1">The sequence shown here is derived from an EMBL/GenBank/DDBJ whole genome shotgun (WGS) entry which is preliminary data.</text>
</comment>
<organism evidence="1 2">
    <name type="scientific">Paenibacillus radicis</name>
    <name type="common">ex Gao et al. 2016</name>
    <dbReference type="NCBI Taxonomy" id="1737354"/>
    <lineage>
        <taxon>Bacteria</taxon>
        <taxon>Bacillati</taxon>
        <taxon>Bacillota</taxon>
        <taxon>Bacilli</taxon>
        <taxon>Bacillales</taxon>
        <taxon>Paenibacillaceae</taxon>
        <taxon>Paenibacillus</taxon>
    </lineage>
</organism>
<dbReference type="PROSITE" id="PS51257">
    <property type="entry name" value="PROKAR_LIPOPROTEIN"/>
    <property type="match status" value="1"/>
</dbReference>
<dbReference type="Proteomes" id="UP000600247">
    <property type="component" value="Unassembled WGS sequence"/>
</dbReference>
<dbReference type="EMBL" id="BMHY01000001">
    <property type="protein sequence ID" value="GGG55132.1"/>
    <property type="molecule type" value="Genomic_DNA"/>
</dbReference>
<accession>A0A917GSB7</accession>
<gene>
    <name evidence="1" type="ORF">GCM10010918_04960</name>
</gene>
<proteinExistence type="predicted"/>
<dbReference type="AlphaFoldDB" id="A0A917GSB7"/>
<reference evidence="1 2" key="1">
    <citation type="journal article" date="2014" name="Int. J. Syst. Evol. Microbiol.">
        <title>Complete genome sequence of Corynebacterium casei LMG S-19264T (=DSM 44701T), isolated from a smear-ripened cheese.</title>
        <authorList>
            <consortium name="US DOE Joint Genome Institute (JGI-PGF)"/>
            <person name="Walter F."/>
            <person name="Albersmeier A."/>
            <person name="Kalinowski J."/>
            <person name="Ruckert C."/>
        </authorList>
    </citation>
    <scope>NUCLEOTIDE SEQUENCE [LARGE SCALE GENOMIC DNA]</scope>
    <source>
        <strain evidence="1 2">CGMCC 1.15286</strain>
    </source>
</reference>
<keyword evidence="2" id="KW-1185">Reference proteome</keyword>
<evidence type="ECO:0000313" key="2">
    <source>
        <dbReference type="Proteomes" id="UP000600247"/>
    </source>
</evidence>
<evidence type="ECO:0000313" key="1">
    <source>
        <dbReference type="EMBL" id="GGG55132.1"/>
    </source>
</evidence>
<sequence length="197" mass="22433">MRKLTIAGLTIILGIACFVTYKHAYPQIIRSDSDYSLYSLGEMESLATVIVEAEFAGETASVVPLDQQDQYPIEANTFSQIKIKKIYKGQEHVGTSSRLNVIEHYGKWTNLWGSYQRMPNEVYKPLSPGRTYLLFLYKGPTQPAETYEIIGNHQGKFAIQHGNKALDNLTIANLDIQDDDQAYRDLYRDVAEKYKLN</sequence>
<name>A0A917GSB7_9BACL</name>
<dbReference type="RefSeq" id="WP_188887343.1">
    <property type="nucleotide sequence ID" value="NZ_BMHY01000001.1"/>
</dbReference>
<protein>
    <submittedName>
        <fullName evidence="1">Uncharacterized protein</fullName>
    </submittedName>
</protein>